<dbReference type="GO" id="GO:0042797">
    <property type="term" value="P:tRNA transcription by RNA polymerase III"/>
    <property type="evidence" value="ECO:0007669"/>
    <property type="project" value="TreeGrafter"/>
</dbReference>
<keyword evidence="2" id="KW-0240">DNA-directed RNA polymerase</keyword>
<sequence>MDEKLFKNLMKGEKSGGRLQSIRMPRDLNLGGTKVKKSYTPNLNVVRNKDKTKDVVKKGDQKRRERLGHDRSRQNNRQSQFVQSSGVFSEGVGTDVVHSHFREKREAEDRVAMTVPTIKKDYLEINKKMEEGVMEDIMGCDDDSDDERHFLQPITWSESDFKETPASLQLKIKTEEEASKEINKLSLKSTASEYTEDFYTDDKPNMSIWNLPDSFAGKGLSDDPKITKIFDYPLHSMLEGQVGKFIIRKSGRIQVQIGRVKYDLDSSDATPNREDIVSLIEKSKGKTNMTVLGEISNRYILNPDWNNLLI</sequence>
<evidence type="ECO:0000256" key="4">
    <source>
        <dbReference type="ARBA" id="ARBA00023242"/>
    </source>
</evidence>
<accession>A0A9P0FNR8</accession>
<gene>
    <name evidence="6" type="ORF">MELIAE_LOCUS11524</name>
</gene>
<evidence type="ECO:0008006" key="8">
    <source>
        <dbReference type="Google" id="ProtNLM"/>
    </source>
</evidence>
<evidence type="ECO:0000313" key="6">
    <source>
        <dbReference type="EMBL" id="CAH0562401.1"/>
    </source>
</evidence>
<dbReference type="GO" id="GO:0003677">
    <property type="term" value="F:DNA binding"/>
    <property type="evidence" value="ECO:0007669"/>
    <property type="project" value="InterPro"/>
</dbReference>
<feature type="compositionally biased region" description="Basic and acidic residues" evidence="5">
    <location>
        <begin position="47"/>
        <end position="73"/>
    </location>
</feature>
<dbReference type="InterPro" id="IPR007811">
    <property type="entry name" value="RPC4"/>
</dbReference>
<keyword evidence="4" id="KW-0539">Nucleus</keyword>
<dbReference type="PANTHER" id="PTHR13408:SF0">
    <property type="entry name" value="DNA-DIRECTED RNA POLYMERASE III SUBUNIT RPC4"/>
    <property type="match status" value="1"/>
</dbReference>
<dbReference type="AlphaFoldDB" id="A0A9P0FNR8"/>
<proteinExistence type="predicted"/>
<dbReference type="Pfam" id="PF05132">
    <property type="entry name" value="RNA_pol_Rpc4"/>
    <property type="match status" value="1"/>
</dbReference>
<keyword evidence="7" id="KW-1185">Reference proteome</keyword>
<evidence type="ECO:0000256" key="3">
    <source>
        <dbReference type="ARBA" id="ARBA00023163"/>
    </source>
</evidence>
<name>A0A9P0FNR8_BRAAE</name>
<evidence type="ECO:0000256" key="5">
    <source>
        <dbReference type="SAM" id="MobiDB-lite"/>
    </source>
</evidence>
<evidence type="ECO:0000256" key="1">
    <source>
        <dbReference type="ARBA" id="ARBA00004123"/>
    </source>
</evidence>
<dbReference type="EMBL" id="OV121139">
    <property type="protein sequence ID" value="CAH0562401.1"/>
    <property type="molecule type" value="Genomic_DNA"/>
</dbReference>
<dbReference type="Proteomes" id="UP001154078">
    <property type="component" value="Chromosome 8"/>
</dbReference>
<feature type="compositionally biased region" description="Basic and acidic residues" evidence="5">
    <location>
        <begin position="1"/>
        <end position="16"/>
    </location>
</feature>
<organism evidence="6 7">
    <name type="scientific">Brassicogethes aeneus</name>
    <name type="common">Rape pollen beetle</name>
    <name type="synonym">Meligethes aeneus</name>
    <dbReference type="NCBI Taxonomy" id="1431903"/>
    <lineage>
        <taxon>Eukaryota</taxon>
        <taxon>Metazoa</taxon>
        <taxon>Ecdysozoa</taxon>
        <taxon>Arthropoda</taxon>
        <taxon>Hexapoda</taxon>
        <taxon>Insecta</taxon>
        <taxon>Pterygota</taxon>
        <taxon>Neoptera</taxon>
        <taxon>Endopterygota</taxon>
        <taxon>Coleoptera</taxon>
        <taxon>Polyphaga</taxon>
        <taxon>Cucujiformia</taxon>
        <taxon>Nitidulidae</taxon>
        <taxon>Meligethinae</taxon>
        <taxon>Brassicogethes</taxon>
    </lineage>
</organism>
<keyword evidence="3" id="KW-0804">Transcription</keyword>
<protein>
    <recommendedName>
        <fullName evidence="8">DNA-directed RNA polymerase III subunit RPC4</fullName>
    </recommendedName>
</protein>
<dbReference type="GO" id="GO:0005666">
    <property type="term" value="C:RNA polymerase III complex"/>
    <property type="evidence" value="ECO:0007669"/>
    <property type="project" value="InterPro"/>
</dbReference>
<evidence type="ECO:0000256" key="2">
    <source>
        <dbReference type="ARBA" id="ARBA00022478"/>
    </source>
</evidence>
<comment type="subcellular location">
    <subcellularLocation>
        <location evidence="1">Nucleus</location>
    </subcellularLocation>
</comment>
<dbReference type="OrthoDB" id="5836119at2759"/>
<feature type="region of interest" description="Disordered" evidence="5">
    <location>
        <begin position="1"/>
        <end position="85"/>
    </location>
</feature>
<reference evidence="6" key="1">
    <citation type="submission" date="2021-12" db="EMBL/GenBank/DDBJ databases">
        <authorList>
            <person name="King R."/>
        </authorList>
    </citation>
    <scope>NUCLEOTIDE SEQUENCE</scope>
</reference>
<evidence type="ECO:0000313" key="7">
    <source>
        <dbReference type="Proteomes" id="UP001154078"/>
    </source>
</evidence>
<dbReference type="PANTHER" id="PTHR13408">
    <property type="entry name" value="DNA-DIRECTED RNA POLYMERASE III"/>
    <property type="match status" value="1"/>
</dbReference>